<protein>
    <submittedName>
        <fullName evidence="1">Uncharacterized protein</fullName>
    </submittedName>
</protein>
<dbReference type="AlphaFoldDB" id="A0A0A9AZ73"/>
<proteinExistence type="predicted"/>
<evidence type="ECO:0000313" key="1">
    <source>
        <dbReference type="EMBL" id="JAD52387.1"/>
    </source>
</evidence>
<organism evidence="1">
    <name type="scientific">Arundo donax</name>
    <name type="common">Giant reed</name>
    <name type="synonym">Donax arundinaceus</name>
    <dbReference type="NCBI Taxonomy" id="35708"/>
    <lineage>
        <taxon>Eukaryota</taxon>
        <taxon>Viridiplantae</taxon>
        <taxon>Streptophyta</taxon>
        <taxon>Embryophyta</taxon>
        <taxon>Tracheophyta</taxon>
        <taxon>Spermatophyta</taxon>
        <taxon>Magnoliopsida</taxon>
        <taxon>Liliopsida</taxon>
        <taxon>Poales</taxon>
        <taxon>Poaceae</taxon>
        <taxon>PACMAD clade</taxon>
        <taxon>Arundinoideae</taxon>
        <taxon>Arundineae</taxon>
        <taxon>Arundo</taxon>
    </lineage>
</organism>
<accession>A0A0A9AZ73</accession>
<reference evidence="1" key="1">
    <citation type="submission" date="2014-09" db="EMBL/GenBank/DDBJ databases">
        <authorList>
            <person name="Magalhaes I.L.F."/>
            <person name="Oliveira U."/>
            <person name="Santos F.R."/>
            <person name="Vidigal T.H.D.A."/>
            <person name="Brescovit A.D."/>
            <person name="Santos A.J."/>
        </authorList>
    </citation>
    <scope>NUCLEOTIDE SEQUENCE</scope>
    <source>
        <tissue evidence="1">Shoot tissue taken approximately 20 cm above the soil surface</tissue>
    </source>
</reference>
<dbReference type="EMBL" id="GBRH01245508">
    <property type="protein sequence ID" value="JAD52387.1"/>
    <property type="molecule type" value="Transcribed_RNA"/>
</dbReference>
<name>A0A0A9AZ73_ARUDO</name>
<sequence>MIPQWSSTVGGHWSCRSYASTGTTRVWP</sequence>
<reference evidence="1" key="2">
    <citation type="journal article" date="2015" name="Data Brief">
        <title>Shoot transcriptome of the giant reed, Arundo donax.</title>
        <authorList>
            <person name="Barrero R.A."/>
            <person name="Guerrero F.D."/>
            <person name="Moolhuijzen P."/>
            <person name="Goolsby J.A."/>
            <person name="Tidwell J."/>
            <person name="Bellgard S.E."/>
            <person name="Bellgard M.I."/>
        </authorList>
    </citation>
    <scope>NUCLEOTIDE SEQUENCE</scope>
    <source>
        <tissue evidence="1">Shoot tissue taken approximately 20 cm above the soil surface</tissue>
    </source>
</reference>